<gene>
    <name evidence="1" type="ORF">EJ377_06630</name>
</gene>
<proteinExistence type="predicted"/>
<comment type="caution">
    <text evidence="1">The sequence shown here is derived from an EMBL/GenBank/DDBJ whole genome shotgun (WGS) entry which is preliminary data.</text>
</comment>
<name>A0A432E0G6_9FLAO</name>
<evidence type="ECO:0000313" key="1">
    <source>
        <dbReference type="EMBL" id="RTZ49857.1"/>
    </source>
</evidence>
<dbReference type="AlphaFoldDB" id="A0A432E0G6"/>
<organism evidence="1 2">
    <name type="scientific">Chryseobacterium arthrosphaerae</name>
    <dbReference type="NCBI Taxonomy" id="651561"/>
    <lineage>
        <taxon>Bacteria</taxon>
        <taxon>Pseudomonadati</taxon>
        <taxon>Bacteroidota</taxon>
        <taxon>Flavobacteriia</taxon>
        <taxon>Flavobacteriales</taxon>
        <taxon>Weeksellaceae</taxon>
        <taxon>Chryseobacterium group</taxon>
        <taxon>Chryseobacterium</taxon>
    </lineage>
</organism>
<protein>
    <submittedName>
        <fullName evidence="1">Uncharacterized protein</fullName>
    </submittedName>
</protein>
<dbReference type="EMBL" id="RYFC01000001">
    <property type="protein sequence ID" value="RTZ49857.1"/>
    <property type="molecule type" value="Genomic_DNA"/>
</dbReference>
<accession>A0A432E0G6</accession>
<reference evidence="1 2" key="1">
    <citation type="submission" date="2018-12" db="EMBL/GenBank/DDBJ databases">
        <title>Draft Genome Sequence of Chryseobacterium arthrosphaerae strain ED882-96 Isolated from the Blood of a Patient with Liver Cirrhosis in Taiwan.</title>
        <authorList>
            <person name="Lin J.-N."/>
            <person name="Lai C.-H."/>
            <person name="Yang C.-H."/>
            <person name="Huang Y.-H."/>
        </authorList>
    </citation>
    <scope>NUCLEOTIDE SEQUENCE [LARGE SCALE GENOMIC DNA]</scope>
    <source>
        <strain evidence="1 2">ED882-96</strain>
    </source>
</reference>
<dbReference type="Proteomes" id="UP000276953">
    <property type="component" value="Unassembled WGS sequence"/>
</dbReference>
<sequence>MKTKILLLLLLGWVGVILAQEKINESKINVNSQFIFDDFTKGVECTKEGNIVMGSIPVSMPVDAIFNVVGKTDDNKYIVKFLRWKLNTNNISKNLDYYYKAPTAPSTLRSAYKRHFLILIQERF</sequence>
<evidence type="ECO:0000313" key="2">
    <source>
        <dbReference type="Proteomes" id="UP000276953"/>
    </source>
</evidence>